<evidence type="ECO:0000313" key="4">
    <source>
        <dbReference type="Proteomes" id="UP000001554"/>
    </source>
</evidence>
<keyword evidence="3" id="KW-0732">Signal</keyword>
<feature type="transmembrane region" description="Helical" evidence="2">
    <location>
        <begin position="59"/>
        <end position="79"/>
    </location>
</feature>
<dbReference type="OMA" id="CLATHTG"/>
<dbReference type="Proteomes" id="UP000001554">
    <property type="component" value="Chromosome 8"/>
</dbReference>
<keyword evidence="4" id="KW-1185">Reference proteome</keyword>
<feature type="chain" id="PRO_5039940996" evidence="3">
    <location>
        <begin position="21"/>
        <end position="143"/>
    </location>
</feature>
<keyword evidence="2" id="KW-0812">Transmembrane</keyword>
<dbReference type="KEGG" id="bfo:118421663"/>
<proteinExistence type="predicted"/>
<reference evidence="5" key="2">
    <citation type="submission" date="2025-08" db="UniProtKB">
        <authorList>
            <consortium name="RefSeq"/>
        </authorList>
    </citation>
    <scope>IDENTIFICATION</scope>
    <source>
        <strain evidence="5">S238N-H82</strain>
        <tissue evidence="5">Testes</tissue>
    </source>
</reference>
<keyword evidence="2" id="KW-1133">Transmembrane helix</keyword>
<reference evidence="4" key="1">
    <citation type="journal article" date="2020" name="Nat. Ecol. Evol.">
        <title>Deeply conserved synteny resolves early events in vertebrate evolution.</title>
        <authorList>
            <person name="Simakov O."/>
            <person name="Marletaz F."/>
            <person name="Yue J.X."/>
            <person name="O'Connell B."/>
            <person name="Jenkins J."/>
            <person name="Brandt A."/>
            <person name="Calef R."/>
            <person name="Tung C.H."/>
            <person name="Huang T.K."/>
            <person name="Schmutz J."/>
            <person name="Satoh N."/>
            <person name="Yu J.K."/>
            <person name="Putnam N.H."/>
            <person name="Green R.E."/>
            <person name="Rokhsar D.S."/>
        </authorList>
    </citation>
    <scope>NUCLEOTIDE SEQUENCE [LARGE SCALE GENOMIC DNA]</scope>
    <source>
        <strain evidence="4">S238N-H82</strain>
    </source>
</reference>
<evidence type="ECO:0000313" key="5">
    <source>
        <dbReference type="RefSeq" id="XP_035685000.1"/>
    </source>
</evidence>
<dbReference type="InterPro" id="IPR021684">
    <property type="entry name" value="WBP1-like"/>
</dbReference>
<accession>A0A9J7LNK5</accession>
<evidence type="ECO:0000256" key="2">
    <source>
        <dbReference type="SAM" id="Phobius"/>
    </source>
</evidence>
<evidence type="ECO:0000256" key="3">
    <source>
        <dbReference type="SAM" id="SignalP"/>
    </source>
</evidence>
<feature type="compositionally biased region" description="Polar residues" evidence="1">
    <location>
        <begin position="123"/>
        <end position="137"/>
    </location>
</feature>
<gene>
    <name evidence="5" type="primary">LOC118421663</name>
</gene>
<sequence>MAVVWFLLASILAETTLVLADDLCYWDGHYKTCYGDFAYCCGLHEFDCCDDGYYVYSAWWFWMIWVFLIIFITACSIAVRRRCLATHTGTVVVHRVTVPPPGACVSTGTTVYGTTYGTQHPQYSASAPPMYQTQSDKQPLLYD</sequence>
<protein>
    <submittedName>
        <fullName evidence="5">WW domain-binding protein 1-like</fullName>
    </submittedName>
</protein>
<dbReference type="OrthoDB" id="10373861at2759"/>
<dbReference type="Pfam" id="PF11669">
    <property type="entry name" value="WBP-1"/>
    <property type="match status" value="1"/>
</dbReference>
<keyword evidence="2" id="KW-0472">Membrane</keyword>
<name>A0A9J7LNK5_BRAFL</name>
<dbReference type="GeneID" id="118421663"/>
<feature type="region of interest" description="Disordered" evidence="1">
    <location>
        <begin position="123"/>
        <end position="143"/>
    </location>
</feature>
<evidence type="ECO:0000256" key="1">
    <source>
        <dbReference type="SAM" id="MobiDB-lite"/>
    </source>
</evidence>
<dbReference type="RefSeq" id="XP_035685000.1">
    <property type="nucleotide sequence ID" value="XM_035829107.1"/>
</dbReference>
<dbReference type="AlphaFoldDB" id="A0A9J7LNK5"/>
<organism evidence="4 5">
    <name type="scientific">Branchiostoma floridae</name>
    <name type="common">Florida lancelet</name>
    <name type="synonym">Amphioxus</name>
    <dbReference type="NCBI Taxonomy" id="7739"/>
    <lineage>
        <taxon>Eukaryota</taxon>
        <taxon>Metazoa</taxon>
        <taxon>Chordata</taxon>
        <taxon>Cephalochordata</taxon>
        <taxon>Leptocardii</taxon>
        <taxon>Amphioxiformes</taxon>
        <taxon>Branchiostomatidae</taxon>
        <taxon>Branchiostoma</taxon>
    </lineage>
</organism>
<feature type="signal peptide" evidence="3">
    <location>
        <begin position="1"/>
        <end position="20"/>
    </location>
</feature>